<name>A0A151ABC4_9EURY</name>
<feature type="transmembrane region" description="Helical" evidence="1">
    <location>
        <begin position="12"/>
        <end position="30"/>
    </location>
</feature>
<keyword evidence="1" id="KW-0812">Transmembrane</keyword>
<keyword evidence="1" id="KW-1133">Transmembrane helix</keyword>
<evidence type="ECO:0000313" key="3">
    <source>
        <dbReference type="Proteomes" id="UP000075321"/>
    </source>
</evidence>
<keyword evidence="1" id="KW-0472">Membrane</keyword>
<reference evidence="2 3" key="1">
    <citation type="submission" date="2016-02" db="EMBL/GenBank/DDBJ databases">
        <title>Genome sequence of Halalkalicoccus paucihalophilus DSM 24557.</title>
        <authorList>
            <person name="Poehlein A."/>
            <person name="Daniel R."/>
        </authorList>
    </citation>
    <scope>NUCLEOTIDE SEQUENCE [LARGE SCALE GENOMIC DNA]</scope>
    <source>
        <strain evidence="2 3">DSM 24557</strain>
    </source>
</reference>
<dbReference type="Proteomes" id="UP000075321">
    <property type="component" value="Unassembled WGS sequence"/>
</dbReference>
<sequence length="119" mass="13048">MALEYWETLPFWLFRVAGAVLAPLLFLEIGPEWMIGGSTGGLVWGTLILSVAVIIPIGAIFINLFVELGGLDFVRPMARPIMRPLFNIPGRAALDSVASWVGSYSVGFYVTRSVFDRGE</sequence>
<organism evidence="2 3">
    <name type="scientific">Halalkalicoccus paucihalophilus</name>
    <dbReference type="NCBI Taxonomy" id="1008153"/>
    <lineage>
        <taxon>Archaea</taxon>
        <taxon>Methanobacteriati</taxon>
        <taxon>Methanobacteriota</taxon>
        <taxon>Stenosarchaea group</taxon>
        <taxon>Halobacteria</taxon>
        <taxon>Halobacteriales</taxon>
        <taxon>Halococcaceae</taxon>
        <taxon>Halalkalicoccus</taxon>
    </lineage>
</organism>
<dbReference type="PATRIC" id="fig|1008153.3.peg.3867"/>
<feature type="transmembrane region" description="Helical" evidence="1">
    <location>
        <begin position="42"/>
        <end position="66"/>
    </location>
</feature>
<dbReference type="EMBL" id="LTAZ01000013">
    <property type="protein sequence ID" value="KYH24667.1"/>
    <property type="molecule type" value="Genomic_DNA"/>
</dbReference>
<evidence type="ECO:0000256" key="1">
    <source>
        <dbReference type="SAM" id="Phobius"/>
    </source>
</evidence>
<accession>A0A151ABC4</accession>
<keyword evidence="3" id="KW-1185">Reference proteome</keyword>
<evidence type="ECO:0000313" key="2">
    <source>
        <dbReference type="EMBL" id="KYH24667.1"/>
    </source>
</evidence>
<gene>
    <name evidence="2" type="ORF">HAPAU_36500</name>
</gene>
<protein>
    <submittedName>
        <fullName evidence="2">Uncharacterized protein</fullName>
    </submittedName>
</protein>
<dbReference type="AlphaFoldDB" id="A0A151ABC4"/>
<proteinExistence type="predicted"/>
<comment type="caution">
    <text evidence="2">The sequence shown here is derived from an EMBL/GenBank/DDBJ whole genome shotgun (WGS) entry which is preliminary data.</text>
</comment>